<reference evidence="1 2" key="1">
    <citation type="submission" date="2020-08" db="EMBL/GenBank/DDBJ databases">
        <authorList>
            <person name="Newling K."/>
            <person name="Davey J."/>
            <person name="Forrester S."/>
        </authorList>
    </citation>
    <scope>NUCLEOTIDE SEQUENCE [LARGE SCALE GENOMIC DNA]</scope>
    <source>
        <strain evidence="2">Crithidia deanei Carvalho (ATCC PRA-265)</strain>
    </source>
</reference>
<sequence>MLDFFPCADDHRAKEQIVLRDTDGGRLVSFIISGGQLSVHGRKSVPKPSPEILSWGNTSVNLLDPVPFLGEHAARATPPAEGSEETTTKAAAPLTLRPKAWHRLECSFQWVTHTCVVRLSLLRQDGKAHGTQHVHKIIMESDSTGMHSVDIFPRADLVLCYCNMCLLYT</sequence>
<dbReference type="OrthoDB" id="243643at2759"/>
<evidence type="ECO:0000313" key="2">
    <source>
        <dbReference type="Proteomes" id="UP000515908"/>
    </source>
</evidence>
<accession>A0A7G2CQQ9</accession>
<protein>
    <submittedName>
        <fullName evidence="1">Uncharacterized protein</fullName>
    </submittedName>
</protein>
<dbReference type="Proteomes" id="UP000515908">
    <property type="component" value="Chromosome 24"/>
</dbReference>
<gene>
    <name evidence="1" type="ORF">ADEAN_000970500</name>
</gene>
<proteinExistence type="predicted"/>
<dbReference type="EMBL" id="LR877168">
    <property type="protein sequence ID" value="CAD2222166.1"/>
    <property type="molecule type" value="Genomic_DNA"/>
</dbReference>
<evidence type="ECO:0000313" key="1">
    <source>
        <dbReference type="EMBL" id="CAD2222166.1"/>
    </source>
</evidence>
<name>A0A7G2CQQ9_9TRYP</name>
<keyword evidence="2" id="KW-1185">Reference proteome</keyword>
<organism evidence="1 2">
    <name type="scientific">Angomonas deanei</name>
    <dbReference type="NCBI Taxonomy" id="59799"/>
    <lineage>
        <taxon>Eukaryota</taxon>
        <taxon>Discoba</taxon>
        <taxon>Euglenozoa</taxon>
        <taxon>Kinetoplastea</taxon>
        <taxon>Metakinetoplastina</taxon>
        <taxon>Trypanosomatida</taxon>
        <taxon>Trypanosomatidae</taxon>
        <taxon>Strigomonadinae</taxon>
        <taxon>Angomonas</taxon>
    </lineage>
</organism>
<dbReference type="VEuPathDB" id="TriTrypDB:ADEAN_000970500"/>
<dbReference type="AlphaFoldDB" id="A0A7G2CQQ9"/>